<keyword evidence="2" id="KW-1185">Reference proteome</keyword>
<name>A0AAN8EIS7_CHAGU</name>
<dbReference type="EMBL" id="JAURVH010001514">
    <property type="protein sequence ID" value="KAK5934243.1"/>
    <property type="molecule type" value="Genomic_DNA"/>
</dbReference>
<evidence type="ECO:0000313" key="2">
    <source>
        <dbReference type="Proteomes" id="UP001331515"/>
    </source>
</evidence>
<protein>
    <submittedName>
        <fullName evidence="1">Uncharacterized protein</fullName>
    </submittedName>
</protein>
<dbReference type="Proteomes" id="UP001331515">
    <property type="component" value="Unassembled WGS sequence"/>
</dbReference>
<organism evidence="1 2">
    <name type="scientific">Champsocephalus gunnari</name>
    <name type="common">Mackerel icefish</name>
    <dbReference type="NCBI Taxonomy" id="52237"/>
    <lineage>
        <taxon>Eukaryota</taxon>
        <taxon>Metazoa</taxon>
        <taxon>Chordata</taxon>
        <taxon>Craniata</taxon>
        <taxon>Vertebrata</taxon>
        <taxon>Euteleostomi</taxon>
        <taxon>Actinopterygii</taxon>
        <taxon>Neopterygii</taxon>
        <taxon>Teleostei</taxon>
        <taxon>Neoteleostei</taxon>
        <taxon>Acanthomorphata</taxon>
        <taxon>Eupercaria</taxon>
        <taxon>Perciformes</taxon>
        <taxon>Notothenioidei</taxon>
        <taxon>Channichthyidae</taxon>
        <taxon>Champsocephalus</taxon>
    </lineage>
</organism>
<comment type="caution">
    <text evidence="1">The sequence shown here is derived from an EMBL/GenBank/DDBJ whole genome shotgun (WGS) entry which is preliminary data.</text>
</comment>
<sequence length="108" mass="11774">MDTCLRPFESDMPNLERESRVPLGKGLHPSCRPASPPIFHLSPLLRTRAIQRPTLTFELLRVLIGCARCCKGDSSLSLPVYPSAPSSLVVVVLCSCSPGVSCGFLSWF</sequence>
<dbReference type="AlphaFoldDB" id="A0AAN8EIS7"/>
<gene>
    <name evidence="1" type="ORF">CgunFtcFv8_014657</name>
</gene>
<proteinExistence type="predicted"/>
<accession>A0AAN8EIS7</accession>
<evidence type="ECO:0000313" key="1">
    <source>
        <dbReference type="EMBL" id="KAK5934243.1"/>
    </source>
</evidence>
<reference evidence="1 2" key="1">
    <citation type="journal article" date="2023" name="Mol. Biol. Evol.">
        <title>Genomics of Secondarily Temperate Adaptation in the Only Non-Antarctic Icefish.</title>
        <authorList>
            <person name="Rivera-Colon A.G."/>
            <person name="Rayamajhi N."/>
            <person name="Minhas B.F."/>
            <person name="Madrigal G."/>
            <person name="Bilyk K.T."/>
            <person name="Yoon V."/>
            <person name="Hune M."/>
            <person name="Gregory S."/>
            <person name="Cheng C.H.C."/>
            <person name="Catchen J.M."/>
        </authorList>
    </citation>
    <scope>NUCLEOTIDE SEQUENCE [LARGE SCALE GENOMIC DNA]</scope>
    <source>
        <tissue evidence="1">White muscle</tissue>
    </source>
</reference>